<sequence length="139" mass="16482">MTYVQCSDICDYWLTVPDKDDDDPFHFAWKFHNTFNENLAKAITPSSFLCIDKSMCQWMVQLDPVEPPEHANKKKFSEYSVTIVTMLLLTRLCSIVKEQLLQIHGYSTTNLKTEITRYIKEHDNVKFRRPAIFDEYNEY</sequence>
<dbReference type="Pfam" id="PF13843">
    <property type="entry name" value="DDE_Tnp_1_7"/>
    <property type="match status" value="1"/>
</dbReference>
<feature type="domain" description="PiggyBac transposable element-derived protein" evidence="1">
    <location>
        <begin position="19"/>
        <end position="61"/>
    </location>
</feature>
<dbReference type="AlphaFoldDB" id="A0A9N9FG84"/>
<proteinExistence type="predicted"/>
<accession>A0A9N9FG84</accession>
<organism evidence="2 3">
    <name type="scientific">Diversispora eburnea</name>
    <dbReference type="NCBI Taxonomy" id="1213867"/>
    <lineage>
        <taxon>Eukaryota</taxon>
        <taxon>Fungi</taxon>
        <taxon>Fungi incertae sedis</taxon>
        <taxon>Mucoromycota</taxon>
        <taxon>Glomeromycotina</taxon>
        <taxon>Glomeromycetes</taxon>
        <taxon>Diversisporales</taxon>
        <taxon>Diversisporaceae</taxon>
        <taxon>Diversispora</taxon>
    </lineage>
</organism>
<dbReference type="InterPro" id="IPR029526">
    <property type="entry name" value="PGBD"/>
</dbReference>
<protein>
    <submittedName>
        <fullName evidence="2">10494_t:CDS:1</fullName>
    </submittedName>
</protein>
<reference evidence="2" key="1">
    <citation type="submission" date="2021-06" db="EMBL/GenBank/DDBJ databases">
        <authorList>
            <person name="Kallberg Y."/>
            <person name="Tangrot J."/>
            <person name="Rosling A."/>
        </authorList>
    </citation>
    <scope>NUCLEOTIDE SEQUENCE</scope>
    <source>
        <strain evidence="2">AZ414A</strain>
    </source>
</reference>
<name>A0A9N9FG84_9GLOM</name>
<evidence type="ECO:0000313" key="2">
    <source>
        <dbReference type="EMBL" id="CAG8531428.1"/>
    </source>
</evidence>
<dbReference type="EMBL" id="CAJVPK010000609">
    <property type="protein sequence ID" value="CAG8531428.1"/>
    <property type="molecule type" value="Genomic_DNA"/>
</dbReference>
<gene>
    <name evidence="2" type="ORF">DEBURN_LOCUS6159</name>
</gene>
<evidence type="ECO:0000259" key="1">
    <source>
        <dbReference type="Pfam" id="PF13843"/>
    </source>
</evidence>
<comment type="caution">
    <text evidence="2">The sequence shown here is derived from an EMBL/GenBank/DDBJ whole genome shotgun (WGS) entry which is preliminary data.</text>
</comment>
<dbReference type="Proteomes" id="UP000789706">
    <property type="component" value="Unassembled WGS sequence"/>
</dbReference>
<keyword evidence="3" id="KW-1185">Reference proteome</keyword>
<dbReference type="OrthoDB" id="2409026at2759"/>
<evidence type="ECO:0000313" key="3">
    <source>
        <dbReference type="Proteomes" id="UP000789706"/>
    </source>
</evidence>